<feature type="compositionally biased region" description="Polar residues" evidence="1">
    <location>
        <begin position="918"/>
        <end position="935"/>
    </location>
</feature>
<dbReference type="Gene3D" id="3.30.70.270">
    <property type="match status" value="1"/>
</dbReference>
<dbReference type="InterPro" id="IPR000477">
    <property type="entry name" value="RT_dom"/>
</dbReference>
<dbReference type="InterPro" id="IPR036397">
    <property type="entry name" value="RNaseH_sf"/>
</dbReference>
<dbReference type="SUPFAM" id="SSF53098">
    <property type="entry name" value="Ribonuclease H-like"/>
    <property type="match status" value="1"/>
</dbReference>
<dbReference type="CDD" id="cd01647">
    <property type="entry name" value="RT_LTR"/>
    <property type="match status" value="1"/>
</dbReference>
<dbReference type="PROSITE" id="PS50994">
    <property type="entry name" value="INTEGRASE"/>
    <property type="match status" value="1"/>
</dbReference>
<dbReference type="Proteomes" id="UP001235939">
    <property type="component" value="Chromosome 16"/>
</dbReference>
<evidence type="ECO:0000313" key="4">
    <source>
        <dbReference type="Proteomes" id="UP001235939"/>
    </source>
</evidence>
<feature type="region of interest" description="Disordered" evidence="1">
    <location>
        <begin position="949"/>
        <end position="979"/>
    </location>
</feature>
<reference evidence="3 4" key="1">
    <citation type="submission" date="2022-01" db="EMBL/GenBank/DDBJ databases">
        <title>A chromosomal length assembly of Cordylochernes scorpioides.</title>
        <authorList>
            <person name="Zeh D."/>
            <person name="Zeh J."/>
        </authorList>
    </citation>
    <scope>NUCLEOTIDE SEQUENCE [LARGE SCALE GENOMIC DNA]</scope>
    <source>
        <strain evidence="3">IN4F17</strain>
        <tissue evidence="3">Whole Body</tissue>
    </source>
</reference>
<dbReference type="InterPro" id="IPR012337">
    <property type="entry name" value="RNaseH-like_sf"/>
</dbReference>
<feature type="compositionally biased region" description="Low complexity" evidence="1">
    <location>
        <begin position="884"/>
        <end position="897"/>
    </location>
</feature>
<feature type="region of interest" description="Disordered" evidence="1">
    <location>
        <begin position="795"/>
        <end position="843"/>
    </location>
</feature>
<dbReference type="EMBL" id="CP092878">
    <property type="protein sequence ID" value="UYV78543.1"/>
    <property type="molecule type" value="Genomic_DNA"/>
</dbReference>
<name>A0ABY6LBJ9_9ARAC</name>
<evidence type="ECO:0000259" key="2">
    <source>
        <dbReference type="PROSITE" id="PS50994"/>
    </source>
</evidence>
<keyword evidence="4" id="KW-1185">Reference proteome</keyword>
<gene>
    <name evidence="3" type="ORF">LAZ67_16001952</name>
</gene>
<dbReference type="SUPFAM" id="SSF56672">
    <property type="entry name" value="DNA/RNA polymerases"/>
    <property type="match status" value="1"/>
</dbReference>
<feature type="compositionally biased region" description="Polar residues" evidence="1">
    <location>
        <begin position="373"/>
        <end position="382"/>
    </location>
</feature>
<feature type="region of interest" description="Disordered" evidence="1">
    <location>
        <begin position="363"/>
        <end position="382"/>
    </location>
</feature>
<proteinExistence type="predicted"/>
<organism evidence="3 4">
    <name type="scientific">Cordylochernes scorpioides</name>
    <dbReference type="NCBI Taxonomy" id="51811"/>
    <lineage>
        <taxon>Eukaryota</taxon>
        <taxon>Metazoa</taxon>
        <taxon>Ecdysozoa</taxon>
        <taxon>Arthropoda</taxon>
        <taxon>Chelicerata</taxon>
        <taxon>Arachnida</taxon>
        <taxon>Pseudoscorpiones</taxon>
        <taxon>Cheliferoidea</taxon>
        <taxon>Chernetidae</taxon>
        <taxon>Cordylochernes</taxon>
    </lineage>
</organism>
<feature type="compositionally biased region" description="Polar residues" evidence="1">
    <location>
        <begin position="290"/>
        <end position="299"/>
    </location>
</feature>
<evidence type="ECO:0000256" key="1">
    <source>
        <dbReference type="SAM" id="MobiDB-lite"/>
    </source>
</evidence>
<dbReference type="PANTHER" id="PTHR37984:SF5">
    <property type="entry name" value="PROTEIN NYNRIN-LIKE"/>
    <property type="match status" value="1"/>
</dbReference>
<feature type="compositionally biased region" description="Polar residues" evidence="1">
    <location>
        <begin position="796"/>
        <end position="808"/>
    </location>
</feature>
<dbReference type="Gene3D" id="3.10.10.10">
    <property type="entry name" value="HIV Type 1 Reverse Transcriptase, subunit A, domain 1"/>
    <property type="match status" value="1"/>
</dbReference>
<feature type="region of interest" description="Disordered" evidence="1">
    <location>
        <begin position="884"/>
        <end position="935"/>
    </location>
</feature>
<dbReference type="PANTHER" id="PTHR37984">
    <property type="entry name" value="PROTEIN CBG26694"/>
    <property type="match status" value="1"/>
</dbReference>
<dbReference type="InterPro" id="IPR050951">
    <property type="entry name" value="Retrovirus_Pol_polyprotein"/>
</dbReference>
<accession>A0ABY6LBJ9</accession>
<protein>
    <recommendedName>
        <fullName evidence="2">Integrase catalytic domain-containing protein</fullName>
    </recommendedName>
</protein>
<sequence length="1160" mass="129641">MKKKSVRKVSSVMKDVLLPATRVHNATIFEVVGIDLAGPLYLKDMTKTWAVLSTCALYRCVHLELVIPLSTEYFLMAPERFTKRRGRPSTIFNDNGTNFVGSNIFFKKIDWERDSNDGRVKRIEWNFIPPTAAWWEAVINERPMTYVSDDSNDVVTISPSMFLPEQTDVEVPECQNMGPNPTTQKLRYLGEVGDVVLVGMDNKKRNFWPLAVVEEILFGRDGVNSLVKQLFLRLLNDKEKTANIQTLSGRTVCMPNRLDDYYFFSYCVSRIKQVEEMWNNGDPLRDVGQTDWSNDTTEPSVPKQEKTFEEEDTSPPQGTSADPLTQIPDALSMLLVAPISEGYKLTLLPASAVYQRQVEKAPHPIYHNPPPRYNNQRSSPGVTYQVTPPLSPCKYCNAMHWHSQCEHRFPLSRTRQVYSARPRTTTVTNRASPHASPITLVMKRDKTKRFCVDYRKLNEIIAPNAHPLPLIETILDKLSKAKYYSSVDIASAYWQVEIKPNSQKFGRSCHTCQIIKRPKGKPYGALGQIPPPQQPFDLISIDTIDGFSKYGHSKTYLHIIVDYLTRYTWTFPSKSTSTLTYIQTLKIVLQQGSPKRLLSDRAPAFTSEKFRKFLITHGIQPLLTTSNNPQANGLMERLNATITGKLRLAYLENPKASWTQLVKRHPACLPPQEEGRENCFGNVLFFVENSDLVIALRPYGQVTSIIQKMMQLEDSCWADARREAYITLRDGVKISHIPARLDVKSKGVVTHFYVSYGIKCTLCHKQGHKRANCPRKTGVQEDKLVLPVEAPAVRTQGWTKPTSTSNTIPAAAPTSADHRPQQTSPTAAVETAPPPSRASNAQQAELIKEKKAGPGVEASLIQTHALQQLRPLNISCGIVCTHQADPSTASSPAAPSPGTNFPVRPFETPAPELPVPAPSTSQMPSRPEPYSTNTKPLVAPEEEIQAITKSSIHQRAKVAKSDVSSPRSAPQPRQITKNSLNSIKNSRQQQALRKARSATATYEQCYLIEWCSDFSPLHYIKALEEILGKGSVFQIMKISGQVLVGLASVDMAERLVEVGLNIANTLLKFPHTRRGQKMWRLDSKSISSLESWISHSREKRRWLTSPAVSNAANAIASAGQLPQKGHGGTFHLSGHLPAGSSAALTIHPVNALFETCRKFI</sequence>
<feature type="region of interest" description="Disordered" evidence="1">
    <location>
        <begin position="285"/>
        <end position="325"/>
    </location>
</feature>
<dbReference type="Pfam" id="PF00665">
    <property type="entry name" value="rve"/>
    <property type="match status" value="1"/>
</dbReference>
<feature type="compositionally biased region" description="Polar residues" evidence="1">
    <location>
        <begin position="314"/>
        <end position="323"/>
    </location>
</feature>
<dbReference type="Pfam" id="PF00078">
    <property type="entry name" value="RVT_1"/>
    <property type="match status" value="1"/>
</dbReference>
<evidence type="ECO:0000313" key="3">
    <source>
        <dbReference type="EMBL" id="UYV78543.1"/>
    </source>
</evidence>
<dbReference type="InterPro" id="IPR043502">
    <property type="entry name" value="DNA/RNA_pol_sf"/>
</dbReference>
<dbReference type="InterPro" id="IPR001584">
    <property type="entry name" value="Integrase_cat-core"/>
</dbReference>
<feature type="domain" description="Integrase catalytic" evidence="2">
    <location>
        <begin position="531"/>
        <end position="664"/>
    </location>
</feature>
<dbReference type="InterPro" id="IPR043128">
    <property type="entry name" value="Rev_trsase/Diguanyl_cyclase"/>
</dbReference>
<feature type="compositionally biased region" description="Polar residues" evidence="1">
    <location>
        <begin position="962"/>
        <end position="979"/>
    </location>
</feature>
<dbReference type="Gene3D" id="3.30.420.10">
    <property type="entry name" value="Ribonuclease H-like superfamily/Ribonuclease H"/>
    <property type="match status" value="2"/>
</dbReference>